<evidence type="ECO:0000256" key="9">
    <source>
        <dbReference type="ARBA" id="ARBA00023077"/>
    </source>
</evidence>
<feature type="signal peptide" evidence="14">
    <location>
        <begin position="1"/>
        <end position="23"/>
    </location>
</feature>
<proteinExistence type="inferred from homology"/>
<feature type="domain" description="TonB-dependent receptor-like beta-barrel" evidence="15">
    <location>
        <begin position="232"/>
        <end position="643"/>
    </location>
</feature>
<comment type="similarity">
    <text evidence="12 13">Belongs to the TonB-dependent receptor family.</text>
</comment>
<keyword evidence="8" id="KW-0406">Ion transport</keyword>
<keyword evidence="11 12" id="KW-0998">Cell outer membrane</keyword>
<evidence type="ECO:0000313" key="17">
    <source>
        <dbReference type="EMBL" id="OOG22972.1"/>
    </source>
</evidence>
<keyword evidence="7" id="KW-0408">Iron</keyword>
<dbReference type="InterPro" id="IPR036942">
    <property type="entry name" value="Beta-barrel_TonB_sf"/>
</dbReference>
<dbReference type="Gene3D" id="2.170.130.10">
    <property type="entry name" value="TonB-dependent receptor, plug domain"/>
    <property type="match status" value="1"/>
</dbReference>
<evidence type="ECO:0000256" key="1">
    <source>
        <dbReference type="ARBA" id="ARBA00004571"/>
    </source>
</evidence>
<evidence type="ECO:0000256" key="7">
    <source>
        <dbReference type="ARBA" id="ARBA00023004"/>
    </source>
</evidence>
<dbReference type="GO" id="GO:0009279">
    <property type="term" value="C:cell outer membrane"/>
    <property type="evidence" value="ECO:0007669"/>
    <property type="project" value="UniProtKB-SubCell"/>
</dbReference>
<evidence type="ECO:0000259" key="15">
    <source>
        <dbReference type="Pfam" id="PF00593"/>
    </source>
</evidence>
<dbReference type="InterPro" id="IPR039426">
    <property type="entry name" value="TonB-dep_rcpt-like"/>
</dbReference>
<gene>
    <name evidence="17" type="ORF">B1C78_13010</name>
</gene>
<dbReference type="InterPro" id="IPR012910">
    <property type="entry name" value="Plug_dom"/>
</dbReference>
<keyword evidence="6 14" id="KW-0732">Signal</keyword>
<evidence type="ECO:0000313" key="18">
    <source>
        <dbReference type="Proteomes" id="UP000189462"/>
    </source>
</evidence>
<keyword evidence="3 12" id="KW-1134">Transmembrane beta strand</keyword>
<keyword evidence="17" id="KW-0675">Receptor</keyword>
<feature type="domain" description="TonB-dependent receptor plug" evidence="16">
    <location>
        <begin position="44"/>
        <end position="153"/>
    </location>
</feature>
<feature type="chain" id="PRO_5010693061" evidence="14">
    <location>
        <begin position="24"/>
        <end position="682"/>
    </location>
</feature>
<protein>
    <submittedName>
        <fullName evidence="17">TonB-dependent receptor</fullName>
    </submittedName>
</protein>
<dbReference type="InterPro" id="IPR000531">
    <property type="entry name" value="Beta-barrel_TonB"/>
</dbReference>
<evidence type="ECO:0000256" key="14">
    <source>
        <dbReference type="SAM" id="SignalP"/>
    </source>
</evidence>
<dbReference type="OrthoDB" id="9760620at2"/>
<dbReference type="Gene3D" id="2.40.170.20">
    <property type="entry name" value="TonB-dependent receptor, beta-barrel domain"/>
    <property type="match status" value="1"/>
</dbReference>
<sequence>MTQRWINALAMCVLGLHGAQAVAETVELEPVTVTAPRLERPWLDTPAALGVVEREDLEQARQGLQLDEALVRVPGVSAQNRYNFAQDLRVSMRGFGARAAFGIRGIKMLVDGLPETTTDGQSQVDAIDLTALERIEVIRGPSSVLHGNATGGVLDITTRSGPAEPFFQPRAEAGSYGYRRLGLQAGGSGDAAAWHLSTWDLAMDGYRDHSRAEKRLLHARTDWVPSGPHRLTGVVTLLDAPRTDDPGALTAAEVADDRRAAAPNALAFDAGQSVTQQRAGLVYRGDISGSERLEARVFHTWRDFDNRLPFESGGIVQYERQFFGGGIHYTRDNHIGDLSGRMTAGLDLERQRDMRRRYDNLQGARGDLALHQREIAEAAGVFVQQELDLTERLDVTLGLRRDRVRFSIDDRFLADGDDSGQRDFLETSQLVSASYAWQPQHRIYATWGTAFETPSFTEFANPDGGGFNPEVSPQQARNLELGFKGFAGRVQYDVAVFRVDVRDELVPYQLEDPGDDRTYYENAGRTRRQGLEAGLVWFPTVDWTLTGAWTWSDFHFREFTDDEGTSLSGRRLPAIPRQQLFLEAAWRPGRDYAIADLLVQGGQYADNANTERVSASTVVNVRAGRVLRRNGWDVEAFVALNNLFDEDYFSNIRPNAGFGRYYEPAPGRNFFVGLHVRGRGFD</sequence>
<comment type="subcellular location">
    <subcellularLocation>
        <location evidence="1 12">Cell outer membrane</location>
        <topology evidence="1 12">Multi-pass membrane protein</topology>
    </subcellularLocation>
</comment>
<dbReference type="Pfam" id="PF07715">
    <property type="entry name" value="Plug"/>
    <property type="match status" value="1"/>
</dbReference>
<evidence type="ECO:0000256" key="5">
    <source>
        <dbReference type="ARBA" id="ARBA00022692"/>
    </source>
</evidence>
<keyword evidence="10 12" id="KW-0472">Membrane</keyword>
<keyword evidence="4" id="KW-0410">Iron transport</keyword>
<comment type="caution">
    <text evidence="17">The sequence shown here is derived from an EMBL/GenBank/DDBJ whole genome shotgun (WGS) entry which is preliminary data.</text>
</comment>
<dbReference type="InterPro" id="IPR037066">
    <property type="entry name" value="Plug_dom_sf"/>
</dbReference>
<accession>A0A1V3NDM4</accession>
<evidence type="ECO:0000256" key="6">
    <source>
        <dbReference type="ARBA" id="ARBA00022729"/>
    </source>
</evidence>
<evidence type="ECO:0000256" key="2">
    <source>
        <dbReference type="ARBA" id="ARBA00022448"/>
    </source>
</evidence>
<keyword evidence="2 12" id="KW-0813">Transport</keyword>
<evidence type="ECO:0000256" key="4">
    <source>
        <dbReference type="ARBA" id="ARBA00022496"/>
    </source>
</evidence>
<reference evidence="17 18" key="1">
    <citation type="submission" date="2017-02" db="EMBL/GenBank/DDBJ databases">
        <title>Genomic diversity within the haloalkaliphilic genus Thioalkalivibrio.</title>
        <authorList>
            <person name="Ahn A.-C."/>
            <person name="Meier-Kolthoff J."/>
            <person name="Overmars L."/>
            <person name="Richter M."/>
            <person name="Woyke T."/>
            <person name="Sorokin D.Y."/>
            <person name="Muyzer G."/>
        </authorList>
    </citation>
    <scope>NUCLEOTIDE SEQUENCE [LARGE SCALE GENOMIC DNA]</scope>
    <source>
        <strain evidence="17 18">ALJD</strain>
    </source>
</reference>
<dbReference type="PANTHER" id="PTHR32552:SF68">
    <property type="entry name" value="FERRICHROME OUTER MEMBRANE TRANSPORTER_PHAGE RECEPTOR"/>
    <property type="match status" value="1"/>
</dbReference>
<evidence type="ECO:0000256" key="11">
    <source>
        <dbReference type="ARBA" id="ARBA00023237"/>
    </source>
</evidence>
<dbReference type="EMBL" id="MVBK01000081">
    <property type="protein sequence ID" value="OOG22972.1"/>
    <property type="molecule type" value="Genomic_DNA"/>
</dbReference>
<keyword evidence="9 13" id="KW-0798">TonB box</keyword>
<organism evidence="17 18">
    <name type="scientific">Thioalkalivibrio denitrificans</name>
    <dbReference type="NCBI Taxonomy" id="108003"/>
    <lineage>
        <taxon>Bacteria</taxon>
        <taxon>Pseudomonadati</taxon>
        <taxon>Pseudomonadota</taxon>
        <taxon>Gammaproteobacteria</taxon>
        <taxon>Chromatiales</taxon>
        <taxon>Ectothiorhodospiraceae</taxon>
        <taxon>Thioalkalivibrio</taxon>
    </lineage>
</organism>
<evidence type="ECO:0000256" key="10">
    <source>
        <dbReference type="ARBA" id="ARBA00023136"/>
    </source>
</evidence>
<evidence type="ECO:0000256" key="13">
    <source>
        <dbReference type="RuleBase" id="RU003357"/>
    </source>
</evidence>
<dbReference type="Pfam" id="PF00593">
    <property type="entry name" value="TonB_dep_Rec_b-barrel"/>
    <property type="match status" value="1"/>
</dbReference>
<dbReference type="CDD" id="cd01347">
    <property type="entry name" value="ligand_gated_channel"/>
    <property type="match status" value="1"/>
</dbReference>
<evidence type="ECO:0000259" key="16">
    <source>
        <dbReference type="Pfam" id="PF07715"/>
    </source>
</evidence>
<evidence type="ECO:0000256" key="8">
    <source>
        <dbReference type="ARBA" id="ARBA00023065"/>
    </source>
</evidence>
<dbReference type="Proteomes" id="UP000189462">
    <property type="component" value="Unassembled WGS sequence"/>
</dbReference>
<keyword evidence="18" id="KW-1185">Reference proteome</keyword>
<dbReference type="AlphaFoldDB" id="A0A1V3NDM4"/>
<dbReference type="STRING" id="108003.B1C78_13010"/>
<evidence type="ECO:0000256" key="3">
    <source>
        <dbReference type="ARBA" id="ARBA00022452"/>
    </source>
</evidence>
<dbReference type="GO" id="GO:0015344">
    <property type="term" value="F:siderophore uptake transmembrane transporter activity"/>
    <property type="evidence" value="ECO:0007669"/>
    <property type="project" value="TreeGrafter"/>
</dbReference>
<dbReference type="SUPFAM" id="SSF56935">
    <property type="entry name" value="Porins"/>
    <property type="match status" value="1"/>
</dbReference>
<evidence type="ECO:0000256" key="12">
    <source>
        <dbReference type="PROSITE-ProRule" id="PRU01360"/>
    </source>
</evidence>
<dbReference type="PROSITE" id="PS52016">
    <property type="entry name" value="TONB_DEPENDENT_REC_3"/>
    <property type="match status" value="1"/>
</dbReference>
<keyword evidence="5 12" id="KW-0812">Transmembrane</keyword>
<name>A0A1V3NDM4_9GAMM</name>
<dbReference type="PANTHER" id="PTHR32552">
    <property type="entry name" value="FERRICHROME IRON RECEPTOR-RELATED"/>
    <property type="match status" value="1"/>
</dbReference>